<keyword evidence="5" id="KW-1185">Reference proteome</keyword>
<feature type="domain" description="NmrA-like" evidence="3">
    <location>
        <begin position="19"/>
        <end position="122"/>
    </location>
</feature>
<comment type="caution">
    <text evidence="4">The sequence shown here is derived from an EMBL/GenBank/DDBJ whole genome shotgun (WGS) entry which is preliminary data.</text>
</comment>
<dbReference type="InterPro" id="IPR051609">
    <property type="entry name" value="NmrA/Isoflavone_reductase-like"/>
</dbReference>
<accession>A0ABP0B8M7</accession>
<keyword evidence="1" id="KW-0521">NADP</keyword>
<dbReference type="InterPro" id="IPR008030">
    <property type="entry name" value="NmrA-like"/>
</dbReference>
<reference evidence="4 5" key="1">
    <citation type="submission" date="2024-01" db="EMBL/GenBank/DDBJ databases">
        <authorList>
            <person name="Allen C."/>
            <person name="Tagirdzhanova G."/>
        </authorList>
    </citation>
    <scope>NUCLEOTIDE SEQUENCE [LARGE SCALE GENOMIC DNA]</scope>
</reference>
<keyword evidence="2" id="KW-0560">Oxidoreductase</keyword>
<dbReference type="EMBL" id="CAWUHC010000016">
    <property type="protein sequence ID" value="CAK7215929.1"/>
    <property type="molecule type" value="Genomic_DNA"/>
</dbReference>
<dbReference type="PANTHER" id="PTHR47706">
    <property type="entry name" value="NMRA-LIKE FAMILY PROTEIN"/>
    <property type="match status" value="1"/>
</dbReference>
<evidence type="ECO:0000259" key="3">
    <source>
        <dbReference type="Pfam" id="PF05368"/>
    </source>
</evidence>
<dbReference type="Proteomes" id="UP001642406">
    <property type="component" value="Unassembled WGS sequence"/>
</dbReference>
<name>A0ABP0B8M7_9PEZI</name>
<dbReference type="PANTHER" id="PTHR47706:SF7">
    <property type="entry name" value="CIPA-LIKE, PUTATIVE (AFU_ORTHOLOGUE AFUA_1G01630)-RELATED"/>
    <property type="match status" value="1"/>
</dbReference>
<evidence type="ECO:0000256" key="2">
    <source>
        <dbReference type="ARBA" id="ARBA00023002"/>
    </source>
</evidence>
<dbReference type="Pfam" id="PF05368">
    <property type="entry name" value="NmrA"/>
    <property type="match status" value="1"/>
</dbReference>
<dbReference type="Gene3D" id="3.40.50.720">
    <property type="entry name" value="NAD(P)-binding Rossmann-like Domain"/>
    <property type="match status" value="1"/>
</dbReference>
<organism evidence="4 5">
    <name type="scientific">Sporothrix bragantina</name>
    <dbReference type="NCBI Taxonomy" id="671064"/>
    <lineage>
        <taxon>Eukaryota</taxon>
        <taxon>Fungi</taxon>
        <taxon>Dikarya</taxon>
        <taxon>Ascomycota</taxon>
        <taxon>Pezizomycotina</taxon>
        <taxon>Sordariomycetes</taxon>
        <taxon>Sordariomycetidae</taxon>
        <taxon>Ophiostomatales</taxon>
        <taxon>Ophiostomataceae</taxon>
        <taxon>Sporothrix</taxon>
    </lineage>
</organism>
<protein>
    <recommendedName>
        <fullName evidence="3">NmrA-like domain-containing protein</fullName>
    </recommendedName>
</protein>
<evidence type="ECO:0000256" key="1">
    <source>
        <dbReference type="ARBA" id="ARBA00022857"/>
    </source>
</evidence>
<gene>
    <name evidence="4" type="ORF">SBRCBS47491_002656</name>
</gene>
<evidence type="ECO:0000313" key="4">
    <source>
        <dbReference type="EMBL" id="CAK7215929.1"/>
    </source>
</evidence>
<evidence type="ECO:0000313" key="5">
    <source>
        <dbReference type="Proteomes" id="UP001642406"/>
    </source>
</evidence>
<dbReference type="SUPFAM" id="SSF51735">
    <property type="entry name" value="NAD(P)-binding Rossmann-fold domains"/>
    <property type="match status" value="1"/>
</dbReference>
<proteinExistence type="predicted"/>
<dbReference type="InterPro" id="IPR036291">
    <property type="entry name" value="NAD(P)-bd_dom_sf"/>
</dbReference>
<sequence length="352" mass="38550">MAAVQYAKDQPAGFKNRIEKVAIIGASGYIGKYFTRELLKTGKHTLTALTRADSKNVIPEGVNKAVVDYDDHSSLVKALTGQDFFIITLSVRAPRDLSGKLFKAAAEAGVKWVMPNAYGPNPYNIKMYDEMGFGPLFRGMVDGMHKLELNPVILSCGFWYEFSLAGGLIRYGFDIANRKFTIFDKGDGKIFTSTLPQCGRGVAALLSLPVLPEDAASADSTTTLSSFIEPKAAYIKSFHVSQNDMFESLKRVTGTTDADWTIKTESSHDRWANAAKALQSGGGVELDGVTPMNPQQAFGMTMYSRIFFPGTDGLTDKDMSNNVLGLPEEDLDEWTKEAVRLVETGEINNYGQ</sequence>